<proteinExistence type="predicted"/>
<reference evidence="1" key="1">
    <citation type="submission" date="2021-02" db="EMBL/GenBank/DDBJ databases">
        <authorList>
            <person name="Nowell W R."/>
        </authorList>
    </citation>
    <scope>NUCLEOTIDE SEQUENCE</scope>
</reference>
<protein>
    <submittedName>
        <fullName evidence="1">Uncharacterized protein</fullName>
    </submittedName>
</protein>
<sequence>EPTNDRGHTDIRTLEQVLLRERNPIERVPVTFIACTDDDYSIGYLNQWDEKIPYIDVVDDYRNEKKEILKIQEDPMFPFSFGDYIVKILLGSINPWFDELDEKKVDPRGPSGAY</sequence>
<dbReference type="EMBL" id="CAJOBA010066201">
    <property type="protein sequence ID" value="CAF4363344.1"/>
    <property type="molecule type" value="Genomic_DNA"/>
</dbReference>
<comment type="caution">
    <text evidence="1">The sequence shown here is derived from an EMBL/GenBank/DDBJ whole genome shotgun (WGS) entry which is preliminary data.</text>
</comment>
<dbReference type="Proteomes" id="UP000682733">
    <property type="component" value="Unassembled WGS sequence"/>
</dbReference>
<evidence type="ECO:0000313" key="3">
    <source>
        <dbReference type="Proteomes" id="UP000677228"/>
    </source>
</evidence>
<organism evidence="1 3">
    <name type="scientific">Didymodactylos carnosus</name>
    <dbReference type="NCBI Taxonomy" id="1234261"/>
    <lineage>
        <taxon>Eukaryota</taxon>
        <taxon>Metazoa</taxon>
        <taxon>Spiralia</taxon>
        <taxon>Gnathifera</taxon>
        <taxon>Rotifera</taxon>
        <taxon>Eurotatoria</taxon>
        <taxon>Bdelloidea</taxon>
        <taxon>Philodinida</taxon>
        <taxon>Philodinidae</taxon>
        <taxon>Didymodactylos</taxon>
    </lineage>
</organism>
<dbReference type="AlphaFoldDB" id="A0A8S2FX59"/>
<evidence type="ECO:0000313" key="1">
    <source>
        <dbReference type="EMBL" id="CAF1569335.1"/>
    </source>
</evidence>
<feature type="non-terminal residue" evidence="1">
    <location>
        <position position="114"/>
    </location>
</feature>
<gene>
    <name evidence="1" type="ORF">OVA965_LOCUS40265</name>
    <name evidence="2" type="ORF">TMI583_LOCUS41678</name>
</gene>
<dbReference type="Proteomes" id="UP000677228">
    <property type="component" value="Unassembled WGS sequence"/>
</dbReference>
<evidence type="ECO:0000313" key="2">
    <source>
        <dbReference type="EMBL" id="CAF4363344.1"/>
    </source>
</evidence>
<accession>A0A8S2FX59</accession>
<name>A0A8S2FX59_9BILA</name>
<dbReference type="EMBL" id="CAJNOK010043433">
    <property type="protein sequence ID" value="CAF1569335.1"/>
    <property type="molecule type" value="Genomic_DNA"/>
</dbReference>